<evidence type="ECO:0000313" key="3">
    <source>
        <dbReference type="Proteomes" id="UP000027195"/>
    </source>
</evidence>
<feature type="compositionally biased region" description="Basic and acidic residues" evidence="1">
    <location>
        <begin position="30"/>
        <end position="46"/>
    </location>
</feature>
<organism evidence="2 3">
    <name type="scientific">Botryobasidium botryosum (strain FD-172 SS1)</name>
    <dbReference type="NCBI Taxonomy" id="930990"/>
    <lineage>
        <taxon>Eukaryota</taxon>
        <taxon>Fungi</taxon>
        <taxon>Dikarya</taxon>
        <taxon>Basidiomycota</taxon>
        <taxon>Agaricomycotina</taxon>
        <taxon>Agaricomycetes</taxon>
        <taxon>Cantharellales</taxon>
        <taxon>Botryobasidiaceae</taxon>
        <taxon>Botryobasidium</taxon>
    </lineage>
</organism>
<dbReference type="AlphaFoldDB" id="A0A067M9V8"/>
<evidence type="ECO:0000313" key="2">
    <source>
        <dbReference type="EMBL" id="KDQ11490.1"/>
    </source>
</evidence>
<proteinExistence type="predicted"/>
<reference evidence="3" key="1">
    <citation type="journal article" date="2014" name="Proc. Natl. Acad. Sci. U.S.A.">
        <title>Extensive sampling of basidiomycete genomes demonstrates inadequacy of the white-rot/brown-rot paradigm for wood decay fungi.</title>
        <authorList>
            <person name="Riley R."/>
            <person name="Salamov A.A."/>
            <person name="Brown D.W."/>
            <person name="Nagy L.G."/>
            <person name="Floudas D."/>
            <person name="Held B.W."/>
            <person name="Levasseur A."/>
            <person name="Lombard V."/>
            <person name="Morin E."/>
            <person name="Otillar R."/>
            <person name="Lindquist E.A."/>
            <person name="Sun H."/>
            <person name="LaButti K.M."/>
            <person name="Schmutz J."/>
            <person name="Jabbour D."/>
            <person name="Luo H."/>
            <person name="Baker S.E."/>
            <person name="Pisabarro A.G."/>
            <person name="Walton J.D."/>
            <person name="Blanchette R.A."/>
            <person name="Henrissat B."/>
            <person name="Martin F."/>
            <person name="Cullen D."/>
            <person name="Hibbett D.S."/>
            <person name="Grigoriev I.V."/>
        </authorList>
    </citation>
    <scope>NUCLEOTIDE SEQUENCE [LARGE SCALE GENOMIC DNA]</scope>
    <source>
        <strain evidence="3">FD-172 SS1</strain>
    </source>
</reference>
<dbReference type="EMBL" id="KL198058">
    <property type="protein sequence ID" value="KDQ11490.1"/>
    <property type="molecule type" value="Genomic_DNA"/>
</dbReference>
<dbReference type="Proteomes" id="UP000027195">
    <property type="component" value="Unassembled WGS sequence"/>
</dbReference>
<dbReference type="InParanoid" id="A0A067M9V8"/>
<evidence type="ECO:0000256" key="1">
    <source>
        <dbReference type="SAM" id="MobiDB-lite"/>
    </source>
</evidence>
<evidence type="ECO:0008006" key="4">
    <source>
        <dbReference type="Google" id="ProtNLM"/>
    </source>
</evidence>
<name>A0A067M9V8_BOTB1</name>
<dbReference type="HOGENOM" id="CLU_1815490_0_0_1"/>
<keyword evidence="3" id="KW-1185">Reference proteome</keyword>
<dbReference type="STRING" id="930990.A0A067M9V8"/>
<protein>
    <recommendedName>
        <fullName evidence="4">Major facilitator superfamily (MFS) profile domain-containing protein</fullName>
    </recommendedName>
</protein>
<accession>A0A067M9V8</accession>
<sequence length="142" mass="15223">MRDNYHYALISMSSPNSSREHLHTRTVSDSTDHGKVPSVRAVEHAPPKPTGAAERQQRLAEALAVDPGVEPWSWRAVQTTLIILCACLCADDNGFDGTVMSGINSMAQFQEYFGLKSAGAKTGIIFGIYTIGSLCTALPAGI</sequence>
<gene>
    <name evidence="2" type="ORF">BOTBODRAFT_456610</name>
</gene>
<feature type="region of interest" description="Disordered" evidence="1">
    <location>
        <begin position="16"/>
        <end position="57"/>
    </location>
</feature>
<dbReference type="OrthoDB" id="6133115at2759"/>